<keyword evidence="3 6" id="KW-1133">Transmembrane helix</keyword>
<dbReference type="Gene3D" id="1.20.120.350">
    <property type="entry name" value="Voltage-gated potassium channels. Chain C"/>
    <property type="match status" value="1"/>
</dbReference>
<feature type="domain" description="Ion transport" evidence="7">
    <location>
        <begin position="243"/>
        <end position="462"/>
    </location>
</feature>
<dbReference type="Proteomes" id="UP001189429">
    <property type="component" value="Unassembled WGS sequence"/>
</dbReference>
<protein>
    <recommendedName>
        <fullName evidence="7">Ion transport domain-containing protein</fullName>
    </recommendedName>
</protein>
<keyword evidence="9" id="KW-1185">Reference proteome</keyword>
<evidence type="ECO:0000313" key="8">
    <source>
        <dbReference type="EMBL" id="CAK0807388.1"/>
    </source>
</evidence>
<dbReference type="InterPro" id="IPR043203">
    <property type="entry name" value="VGCC_Ca_Na"/>
</dbReference>
<evidence type="ECO:0000256" key="1">
    <source>
        <dbReference type="ARBA" id="ARBA00004141"/>
    </source>
</evidence>
<dbReference type="SUPFAM" id="SSF81324">
    <property type="entry name" value="Voltage-gated potassium channels"/>
    <property type="match status" value="1"/>
</dbReference>
<feature type="transmembrane region" description="Helical" evidence="6">
    <location>
        <begin position="316"/>
        <end position="340"/>
    </location>
</feature>
<feature type="region of interest" description="Disordered" evidence="5">
    <location>
        <begin position="176"/>
        <end position="205"/>
    </location>
</feature>
<dbReference type="PANTHER" id="PTHR10037:SF62">
    <property type="entry name" value="SODIUM CHANNEL PROTEIN 60E"/>
    <property type="match status" value="1"/>
</dbReference>
<name>A0ABN9QPV2_9DINO</name>
<accession>A0ABN9QPV2</accession>
<dbReference type="PANTHER" id="PTHR10037">
    <property type="entry name" value="VOLTAGE-GATED CATION CHANNEL CALCIUM AND SODIUM"/>
    <property type="match status" value="1"/>
</dbReference>
<evidence type="ECO:0000259" key="7">
    <source>
        <dbReference type="Pfam" id="PF00520"/>
    </source>
</evidence>
<feature type="transmembrane region" description="Helical" evidence="6">
    <location>
        <begin position="392"/>
        <end position="414"/>
    </location>
</feature>
<evidence type="ECO:0000256" key="4">
    <source>
        <dbReference type="ARBA" id="ARBA00023136"/>
    </source>
</evidence>
<comment type="subcellular location">
    <subcellularLocation>
        <location evidence="1">Membrane</location>
        <topology evidence="1">Multi-pass membrane protein</topology>
    </subcellularLocation>
</comment>
<sequence>MNAIWKSELPAMQPDLFRQRLLELAAEYESLYSNSADCPSPVSPPRATLSKPGRLRTPGDASPAAGPTMSQQLSFGSAPGSPVRETRSMPDCTSPVSSPSRATPGRGGRRWPPSDSVPAAGAPSRQMSADSVAAVSSRGDGESTPRPAGRGLPAPRRSLRSLVSLLPSARPARPRLAALQGSPDGIPTAASSPDRAARSEPCPSLKEQRRFNAAVRQSRGAMRISLPEPEDGFIAQLVKGRGFSIGIACLIIFSTVLIGIETQVLSSLSSHGSSSDQWMSALSATNYALTVLFTVEMVARLYVFRLDFFVYERVHGGGFDVIILLLALVEVVLAFSVYALSGTTDELFDSGGSAKVLRLFRLTRLLRLVRTFRQLKPLRLLLHSLYCAGKSVFWALLLLFIIVYSFGVILTQAVTVHTEGGTRVDDPNLTQYYGTLSRSMLSLWWAVSGGISWNELTEPLVGTGSSLWRVSADSWSTLPSCTFLY</sequence>
<dbReference type="InterPro" id="IPR005821">
    <property type="entry name" value="Ion_trans_dom"/>
</dbReference>
<feature type="compositionally biased region" description="Low complexity" evidence="5">
    <location>
        <begin position="145"/>
        <end position="157"/>
    </location>
</feature>
<feature type="region of interest" description="Disordered" evidence="5">
    <location>
        <begin position="33"/>
        <end position="157"/>
    </location>
</feature>
<keyword evidence="4 6" id="KW-0472">Membrane</keyword>
<comment type="caution">
    <text evidence="8">The sequence shown here is derived from an EMBL/GenBank/DDBJ whole genome shotgun (WGS) entry which is preliminary data.</text>
</comment>
<gene>
    <name evidence="8" type="ORF">PCOR1329_LOCUS13282</name>
</gene>
<dbReference type="InterPro" id="IPR027359">
    <property type="entry name" value="Volt_channel_dom_sf"/>
</dbReference>
<evidence type="ECO:0000256" key="2">
    <source>
        <dbReference type="ARBA" id="ARBA00022692"/>
    </source>
</evidence>
<organism evidence="8 9">
    <name type="scientific">Prorocentrum cordatum</name>
    <dbReference type="NCBI Taxonomy" id="2364126"/>
    <lineage>
        <taxon>Eukaryota</taxon>
        <taxon>Sar</taxon>
        <taxon>Alveolata</taxon>
        <taxon>Dinophyceae</taxon>
        <taxon>Prorocentrales</taxon>
        <taxon>Prorocentraceae</taxon>
        <taxon>Prorocentrum</taxon>
    </lineage>
</organism>
<reference evidence="8" key="1">
    <citation type="submission" date="2023-10" db="EMBL/GenBank/DDBJ databases">
        <authorList>
            <person name="Chen Y."/>
            <person name="Shah S."/>
            <person name="Dougan E. K."/>
            <person name="Thang M."/>
            <person name="Chan C."/>
        </authorList>
    </citation>
    <scope>NUCLEOTIDE SEQUENCE [LARGE SCALE GENOMIC DNA]</scope>
</reference>
<feature type="transmembrane region" description="Helical" evidence="6">
    <location>
        <begin position="284"/>
        <end position="304"/>
    </location>
</feature>
<feature type="transmembrane region" description="Helical" evidence="6">
    <location>
        <begin position="243"/>
        <end position="264"/>
    </location>
</feature>
<evidence type="ECO:0000256" key="3">
    <source>
        <dbReference type="ARBA" id="ARBA00022989"/>
    </source>
</evidence>
<proteinExistence type="predicted"/>
<dbReference type="EMBL" id="CAUYUJ010003916">
    <property type="protein sequence ID" value="CAK0807388.1"/>
    <property type="molecule type" value="Genomic_DNA"/>
</dbReference>
<evidence type="ECO:0000313" key="9">
    <source>
        <dbReference type="Proteomes" id="UP001189429"/>
    </source>
</evidence>
<dbReference type="Pfam" id="PF00520">
    <property type="entry name" value="Ion_trans"/>
    <property type="match status" value="1"/>
</dbReference>
<keyword evidence="2 6" id="KW-0812">Transmembrane</keyword>
<evidence type="ECO:0000256" key="5">
    <source>
        <dbReference type="SAM" id="MobiDB-lite"/>
    </source>
</evidence>
<evidence type="ECO:0000256" key="6">
    <source>
        <dbReference type="SAM" id="Phobius"/>
    </source>
</evidence>